<feature type="transmembrane region" description="Helical" evidence="8">
    <location>
        <begin position="95"/>
        <end position="114"/>
    </location>
</feature>
<dbReference type="GO" id="GO:0004930">
    <property type="term" value="F:G protein-coupled receptor activity"/>
    <property type="evidence" value="ECO:0007669"/>
    <property type="project" value="UniProtKB-KW"/>
</dbReference>
<keyword evidence="4" id="KW-0297">G-protein coupled receptor</keyword>
<dbReference type="Proteomes" id="UP000663870">
    <property type="component" value="Unassembled WGS sequence"/>
</dbReference>
<keyword evidence="2 8" id="KW-0812">Transmembrane</keyword>
<evidence type="ECO:0000313" key="13">
    <source>
        <dbReference type="Proteomes" id="UP000663870"/>
    </source>
</evidence>
<feature type="transmembrane region" description="Helical" evidence="8">
    <location>
        <begin position="262"/>
        <end position="281"/>
    </location>
</feature>
<keyword evidence="5 8" id="KW-0472">Membrane</keyword>
<sequence>MSSIDVKISQINSATAIIVLVILCIAFAIGSIGLIFNVIVFTRPNLRREPCSLYFLSSTFFNLFFVFVIIPVRILSNSFNISMSNYNAGLCKIEIFAFYSVRSISCWLVAMACIDRYLHSSANANIRRFSSLKTAKITIASIIIIILILYTHMMFLSYIYVILVYAFYSLFPSCLMILFGCFTMNNIRKRRQIVSVLNENHRIIQRTDNQLLRMLVAQVLVIIITTLPQTVYQIYASLTMNLVKDTLRIAQENLANKTSGGMTYFCHSTSFYLFTLSGSIFRRELYKFISQCCHVNRTRVNIFRSEMNQMSTLTKNRKLTGIKNTLVRQS</sequence>
<dbReference type="GO" id="GO:0005886">
    <property type="term" value="C:plasma membrane"/>
    <property type="evidence" value="ECO:0007669"/>
    <property type="project" value="TreeGrafter"/>
</dbReference>
<evidence type="ECO:0000259" key="9">
    <source>
        <dbReference type="PROSITE" id="PS50262"/>
    </source>
</evidence>
<dbReference type="PANTHER" id="PTHR24243">
    <property type="entry name" value="G-PROTEIN COUPLED RECEPTOR"/>
    <property type="match status" value="1"/>
</dbReference>
<evidence type="ECO:0000256" key="4">
    <source>
        <dbReference type="ARBA" id="ARBA00023040"/>
    </source>
</evidence>
<dbReference type="InterPro" id="IPR017452">
    <property type="entry name" value="GPCR_Rhodpsn_7TM"/>
</dbReference>
<evidence type="ECO:0000313" key="12">
    <source>
        <dbReference type="Proteomes" id="UP000663854"/>
    </source>
</evidence>
<dbReference type="PANTHER" id="PTHR24243:SF233">
    <property type="entry name" value="THYROTROPIN-RELEASING HORMONE RECEPTOR"/>
    <property type="match status" value="1"/>
</dbReference>
<evidence type="ECO:0000256" key="6">
    <source>
        <dbReference type="ARBA" id="ARBA00023170"/>
    </source>
</evidence>
<feature type="transmembrane region" description="Helical" evidence="8">
    <location>
        <begin position="211"/>
        <end position="235"/>
    </location>
</feature>
<dbReference type="PROSITE" id="PS50262">
    <property type="entry name" value="G_PROTEIN_RECEP_F1_2"/>
    <property type="match status" value="1"/>
</dbReference>
<organism evidence="10 12">
    <name type="scientific">Rotaria sordida</name>
    <dbReference type="NCBI Taxonomy" id="392033"/>
    <lineage>
        <taxon>Eukaryota</taxon>
        <taxon>Metazoa</taxon>
        <taxon>Spiralia</taxon>
        <taxon>Gnathifera</taxon>
        <taxon>Rotifera</taxon>
        <taxon>Eurotatoria</taxon>
        <taxon>Bdelloidea</taxon>
        <taxon>Philodinida</taxon>
        <taxon>Philodinidae</taxon>
        <taxon>Rotaria</taxon>
    </lineage>
</organism>
<feature type="transmembrane region" description="Helical" evidence="8">
    <location>
        <begin position="53"/>
        <end position="75"/>
    </location>
</feature>
<evidence type="ECO:0000256" key="3">
    <source>
        <dbReference type="ARBA" id="ARBA00022989"/>
    </source>
</evidence>
<comment type="caution">
    <text evidence="10">The sequence shown here is derived from an EMBL/GenBank/DDBJ whole genome shotgun (WGS) entry which is preliminary data.</text>
</comment>
<keyword evidence="13" id="KW-1185">Reference proteome</keyword>
<accession>A0A815FHA3</accession>
<evidence type="ECO:0000256" key="5">
    <source>
        <dbReference type="ARBA" id="ARBA00023136"/>
    </source>
</evidence>
<evidence type="ECO:0000313" key="11">
    <source>
        <dbReference type="EMBL" id="CAF1589209.1"/>
    </source>
</evidence>
<feature type="transmembrane region" description="Helical" evidence="8">
    <location>
        <begin position="16"/>
        <end position="41"/>
    </location>
</feature>
<gene>
    <name evidence="11" type="ORF">JXQ802_LOCUS47048</name>
    <name evidence="10" type="ORF">PYM288_LOCUS31198</name>
</gene>
<feature type="domain" description="G-protein coupled receptors family 1 profile" evidence="9">
    <location>
        <begin position="33"/>
        <end position="274"/>
    </location>
</feature>
<evidence type="ECO:0000256" key="1">
    <source>
        <dbReference type="ARBA" id="ARBA00004141"/>
    </source>
</evidence>
<keyword evidence="6" id="KW-0675">Receptor</keyword>
<comment type="subcellular location">
    <subcellularLocation>
        <location evidence="1">Membrane</location>
        <topology evidence="1">Multi-pass membrane protein</topology>
    </subcellularLocation>
</comment>
<dbReference type="EMBL" id="CAJNOH010003186">
    <property type="protein sequence ID" value="CAF1326665.1"/>
    <property type="molecule type" value="Genomic_DNA"/>
</dbReference>
<protein>
    <recommendedName>
        <fullName evidence="9">G-protein coupled receptors family 1 profile domain-containing protein</fullName>
    </recommendedName>
</protein>
<name>A0A815FHA3_9BILA</name>
<evidence type="ECO:0000256" key="2">
    <source>
        <dbReference type="ARBA" id="ARBA00022692"/>
    </source>
</evidence>
<dbReference type="SUPFAM" id="SSF81321">
    <property type="entry name" value="Family A G protein-coupled receptor-like"/>
    <property type="match status" value="1"/>
</dbReference>
<evidence type="ECO:0000256" key="8">
    <source>
        <dbReference type="SAM" id="Phobius"/>
    </source>
</evidence>
<dbReference type="Gene3D" id="1.20.1070.10">
    <property type="entry name" value="Rhodopsin 7-helix transmembrane proteins"/>
    <property type="match status" value="1"/>
</dbReference>
<keyword evidence="3 8" id="KW-1133">Transmembrane helix</keyword>
<keyword evidence="7" id="KW-0807">Transducer</keyword>
<evidence type="ECO:0000256" key="7">
    <source>
        <dbReference type="ARBA" id="ARBA00023224"/>
    </source>
</evidence>
<evidence type="ECO:0000313" key="10">
    <source>
        <dbReference type="EMBL" id="CAF1326665.1"/>
    </source>
</evidence>
<feature type="transmembrane region" description="Helical" evidence="8">
    <location>
        <begin position="159"/>
        <end position="182"/>
    </location>
</feature>
<feature type="transmembrane region" description="Helical" evidence="8">
    <location>
        <begin position="135"/>
        <end position="153"/>
    </location>
</feature>
<dbReference type="EMBL" id="CAJNOL010004485">
    <property type="protein sequence ID" value="CAF1589209.1"/>
    <property type="molecule type" value="Genomic_DNA"/>
</dbReference>
<reference evidence="10" key="1">
    <citation type="submission" date="2021-02" db="EMBL/GenBank/DDBJ databases">
        <authorList>
            <person name="Nowell W R."/>
        </authorList>
    </citation>
    <scope>NUCLEOTIDE SEQUENCE</scope>
</reference>
<dbReference type="Proteomes" id="UP000663854">
    <property type="component" value="Unassembled WGS sequence"/>
</dbReference>
<proteinExistence type="predicted"/>
<dbReference type="AlphaFoldDB" id="A0A815FHA3"/>